<dbReference type="InterPro" id="IPR051685">
    <property type="entry name" value="Ycf3/AcsC/BcsC/TPR_MFPF"/>
</dbReference>
<keyword evidence="6" id="KW-1185">Reference proteome</keyword>
<evidence type="ECO:0000313" key="6">
    <source>
        <dbReference type="Proteomes" id="UP001059380"/>
    </source>
</evidence>
<gene>
    <name evidence="5" type="ORF">MOP44_18545</name>
</gene>
<dbReference type="SMART" id="SM00028">
    <property type="entry name" value="TPR"/>
    <property type="match status" value="5"/>
</dbReference>
<dbReference type="SUPFAM" id="SSF82171">
    <property type="entry name" value="DPP6 N-terminal domain-like"/>
    <property type="match status" value="1"/>
</dbReference>
<dbReference type="Proteomes" id="UP001059380">
    <property type="component" value="Chromosome"/>
</dbReference>
<dbReference type="InterPro" id="IPR011042">
    <property type="entry name" value="6-blade_b-propeller_TolB-like"/>
</dbReference>
<sequence length="778" mass="85281">MRRGTPGPRRKPMKIKLTRILLTGIAAACAVFLVCSAGPWKIAASGQATTPTTPIKIDYPQNGSVFPPEITPPTFLWHDSNEGAQRWVIRIALQGAPDALRIEAAGDRMQPREPDPDAGPLLPLTAEQAATHTWKPDAQLWARIKRLSVKAPAHISFEGVSADGRTVSEAKVSISTSADPVGAPIFYRDVPLQLPPPSEHGPISPLPVSSLPKIKWQIRDIGQPESHTVMTGLHTCANCHSFSRNGKTLGLDLDGPRNDKGLYALASVSRDMSIQNSDVIRWSSFGLNEEVRPGESAVKRFGFMSQVSPDGRHVITSIGPPNNTTKNDRRDPGFVSGILDRIYSVNYPNVEFNQVFYPTRGILAWYDANDKSMHPLPGADDPQFVQTAAFWSPDGKYLVFSRATAREPFPPGAKPSQYANDPNETQIQYDLYRIPFNGGRGGKPERIEGGSENGMSNNFPKVSPDGKWIVFVQNRNGLLMRPDSKLYLVPFNGGKARLMNCNQARMNSWHTFSPNGHWLAFSTKGRGPYTQLMLTHIDENGNDSPAVIVDDTTASNRAVNIPEFINLPAGMSIDKIEPKAMDFYRLFDQAFKMIEANDIQGALSILQEAVKADPEDGSGHFLLATALSASDREGEAQREFQRAAELSPRNPKYLDHLAMSLYLNGNQEGAIAPLKRAIELDPSSAEYPFNLGVVLVARGDYSDAVPSLEKAVELSQGRNWRCLAELGKVYDKLGRPNDAVRVTEAAIQVVAGQKNQEGAGELKEDLVRYQSEAGKASN</sequence>
<feature type="region of interest" description="Disordered" evidence="4">
    <location>
        <begin position="312"/>
        <end position="331"/>
    </location>
</feature>
<dbReference type="InterPro" id="IPR019734">
    <property type="entry name" value="TPR_rpt"/>
</dbReference>
<dbReference type="Gene3D" id="1.25.40.10">
    <property type="entry name" value="Tetratricopeptide repeat domain"/>
    <property type="match status" value="1"/>
</dbReference>
<dbReference type="PROSITE" id="PS50005">
    <property type="entry name" value="TPR"/>
    <property type="match status" value="2"/>
</dbReference>
<evidence type="ECO:0000256" key="4">
    <source>
        <dbReference type="SAM" id="MobiDB-lite"/>
    </source>
</evidence>
<feature type="repeat" description="TPR" evidence="3">
    <location>
        <begin position="685"/>
        <end position="718"/>
    </location>
</feature>
<dbReference type="Pfam" id="PF07676">
    <property type="entry name" value="PD40"/>
    <property type="match status" value="3"/>
</dbReference>
<keyword evidence="2 3" id="KW-0802">TPR repeat</keyword>
<evidence type="ECO:0000256" key="3">
    <source>
        <dbReference type="PROSITE-ProRule" id="PRU00339"/>
    </source>
</evidence>
<dbReference type="SUPFAM" id="SSF48452">
    <property type="entry name" value="TPR-like"/>
    <property type="match status" value="1"/>
</dbReference>
<proteinExistence type="predicted"/>
<dbReference type="EMBL" id="CP093313">
    <property type="protein sequence ID" value="UWZ82562.1"/>
    <property type="molecule type" value="Genomic_DNA"/>
</dbReference>
<accession>A0A9J7BLB1</accession>
<dbReference type="Gene3D" id="2.120.10.30">
    <property type="entry name" value="TolB, C-terminal domain"/>
    <property type="match status" value="1"/>
</dbReference>
<evidence type="ECO:0000313" key="5">
    <source>
        <dbReference type="EMBL" id="UWZ82562.1"/>
    </source>
</evidence>
<dbReference type="PANTHER" id="PTHR44943">
    <property type="entry name" value="CELLULOSE SYNTHASE OPERON PROTEIN C"/>
    <property type="match status" value="1"/>
</dbReference>
<dbReference type="InterPro" id="IPR011990">
    <property type="entry name" value="TPR-like_helical_dom_sf"/>
</dbReference>
<dbReference type="PANTHER" id="PTHR44943:SF8">
    <property type="entry name" value="TPR REPEAT-CONTAINING PROTEIN MJ0263"/>
    <property type="match status" value="1"/>
</dbReference>
<organism evidence="5 6">
    <name type="scientific">Occallatibacter riparius</name>
    <dbReference type="NCBI Taxonomy" id="1002689"/>
    <lineage>
        <taxon>Bacteria</taxon>
        <taxon>Pseudomonadati</taxon>
        <taxon>Acidobacteriota</taxon>
        <taxon>Terriglobia</taxon>
        <taxon>Terriglobales</taxon>
        <taxon>Acidobacteriaceae</taxon>
        <taxon>Occallatibacter</taxon>
    </lineage>
</organism>
<protein>
    <submittedName>
        <fullName evidence="5">Tetratricopeptide repeat protein</fullName>
    </submittedName>
</protein>
<dbReference type="Pfam" id="PF13414">
    <property type="entry name" value="TPR_11"/>
    <property type="match status" value="1"/>
</dbReference>
<name>A0A9J7BLB1_9BACT</name>
<evidence type="ECO:0000256" key="2">
    <source>
        <dbReference type="ARBA" id="ARBA00022803"/>
    </source>
</evidence>
<feature type="repeat" description="TPR" evidence="3">
    <location>
        <begin position="651"/>
        <end position="684"/>
    </location>
</feature>
<keyword evidence="1" id="KW-0677">Repeat</keyword>
<dbReference type="InterPro" id="IPR011659">
    <property type="entry name" value="WD40"/>
</dbReference>
<dbReference type="AlphaFoldDB" id="A0A9J7BLB1"/>
<dbReference type="KEGG" id="orp:MOP44_18545"/>
<dbReference type="RefSeq" id="WP_260791747.1">
    <property type="nucleotide sequence ID" value="NZ_CP093313.1"/>
</dbReference>
<evidence type="ECO:0000256" key="1">
    <source>
        <dbReference type="ARBA" id="ARBA00022737"/>
    </source>
</evidence>
<dbReference type="Pfam" id="PF14559">
    <property type="entry name" value="TPR_19"/>
    <property type="match status" value="1"/>
</dbReference>
<reference evidence="5" key="1">
    <citation type="submission" date="2021-04" db="EMBL/GenBank/DDBJ databases">
        <title>Phylogenetic analysis of Acidobacteriaceae.</title>
        <authorList>
            <person name="Qiu L."/>
            <person name="Zhang Q."/>
        </authorList>
    </citation>
    <scope>NUCLEOTIDE SEQUENCE</scope>
    <source>
        <strain evidence="5">DSM 25168</strain>
    </source>
</reference>